<evidence type="ECO:0000313" key="15">
    <source>
        <dbReference type="EMBL" id="KTB59615.1"/>
    </source>
</evidence>
<feature type="domain" description="Trimeric autotransporter adhesin YadA-like stalk" evidence="14">
    <location>
        <begin position="377"/>
        <end position="420"/>
    </location>
</feature>
<evidence type="ECO:0000256" key="6">
    <source>
        <dbReference type="ARBA" id="ARBA00022692"/>
    </source>
</evidence>
<dbReference type="Gene3D" id="6.10.250.2040">
    <property type="match status" value="3"/>
</dbReference>
<comment type="subcellular location">
    <subcellularLocation>
        <location evidence="2">Cell outer membrane</location>
    </subcellularLocation>
    <subcellularLocation>
        <location evidence="1">Cell surface</location>
    </subcellularLocation>
</comment>
<evidence type="ECO:0000256" key="5">
    <source>
        <dbReference type="ARBA" id="ARBA00022452"/>
    </source>
</evidence>
<feature type="domain" description="Trimeric autotransporter adhesin YadA-like head" evidence="13">
    <location>
        <begin position="1122"/>
        <end position="1148"/>
    </location>
</feature>
<dbReference type="InterPro" id="IPR008635">
    <property type="entry name" value="Coiled_stalk_dom"/>
</dbReference>
<protein>
    <recommendedName>
        <fullName evidence="17">Adhesin</fullName>
    </recommendedName>
</protein>
<keyword evidence="7" id="KW-0732">Signal</keyword>
<dbReference type="Pfam" id="PF05662">
    <property type="entry name" value="YadA_stalk"/>
    <property type="match status" value="10"/>
</dbReference>
<dbReference type="Gene3D" id="1.20.5.170">
    <property type="match status" value="3"/>
</dbReference>
<dbReference type="EMBL" id="LKEF01000044">
    <property type="protein sequence ID" value="KTB59615.1"/>
    <property type="molecule type" value="Genomic_DNA"/>
</dbReference>
<evidence type="ECO:0000256" key="1">
    <source>
        <dbReference type="ARBA" id="ARBA00004241"/>
    </source>
</evidence>
<feature type="domain" description="Trimeric autotransporter adhesin YadA-like stalk" evidence="14">
    <location>
        <begin position="890"/>
        <end position="933"/>
    </location>
</feature>
<feature type="domain" description="Trimeric autotransporter adhesin YadA-like head" evidence="13">
    <location>
        <begin position="492"/>
        <end position="518"/>
    </location>
</feature>
<keyword evidence="4" id="KW-0813">Transport</keyword>
<feature type="domain" description="Trimeric autotransporter adhesin YadA-like head" evidence="13">
    <location>
        <begin position="1278"/>
        <end position="1304"/>
    </location>
</feature>
<sequence>LKADSLTTGNSKLGTSGLTVNNLANSTSYTSTGMTISNGPSVTTSGIDAGSLKIINVADGVVSSTSKDSVNGSQLFITNQNVAGNTTAINNINNGAGIKYFHANSTLADGTVTGTDSVVVGPSASATATNAMALGNGAVAGTANSIALGSGATTAAANPNTGGTINGVTFTYAGGAPIGVLSLGAAGSERQITNVAAGSLTRTSTDAVNGSQLFATNQTVTGVGQRFRTFGSSTVTLLGGNSAYDIQTGQLSMSNVGGTGQDTVDGAISSVSATANKGWNLTAQGVSSSNVAPGASVDLKNSDGNVVVNKDTNSNGVTFDLAKDLKADSLTMGNSKLATSGLTVNDLANSTSYTSTGMTISNGPSVTTSGIDAGSLKIINVADGVVSSTSKDSVNGSQLFITNQNVAGNTTAINNINNGAGIKYFHVNSTLADGTATGKDSVVVGPNALASSLRSMAIGNFASASNEDSIAIGADANASAWDSVSIGSISTAKGVAALAMGTSSTASGDYTIAIGPYSSAQGIGSVALGTDARALFADSIALGNGAFANNTNDVALGAHSTTGSASSHASDTIDGITYTYSGTSPTSVVSVGSAGQKRQITNVAAGNVSLTSTDAINGSQLFATNQAVNGVGQRVNTVGNSTATVFGGNAAYDNSTGQLSMSNVGGTGQNTVDGAISSMNAVVNKGWNLTAQSSGSTNVAPGASVDLKNSDGNVVVSKDTNSNDVTFDLSKNLTADILTTGFSKLDTSGLSVNDGANNAIYASTGMTISNGPSVTTSGIDAGSLKITHVADGALSSTSKDAVNGSQLNTTNTTVATNATNTNTYLGGGANVMNGTAPSYSVGGTTYNNVGDAFSAVDSGGAGVVQRTSVSDVVTMVAGGGTAANPGSAQKLTNLAAGTISSSSTDAVNGSQLNSVSQQANAGWNVTAQGANSTKVAPGASVDLKNSDGNVVVSKDTNSNDVTFNLAKDLTANSVTTGNTLVNTFGVQVGDDVRLGTTGLIIANGPRVTNVGIDAGSKKITHVADGTDATDGVNFSQLTSAVAGSKSHYYSVSDGGAQGGNYNNDGATGANAVAAGVGAVASGIDATALGSSSQATAAGASAMGAGAVASAAGATATGNGSKASGTGSVAMGDRAKASAEGSVALGSDASDGGRGAESYIGAYSGAQNNAVGTVSVGNASAGKTRTVSNVADGKQATDAVNLRQLDGAVKESKTYTDTQLTNVNTSVTTLGNQVTQNTANISNLQNGTDSFFQVNNKDGKSKPSATGTNAAAGAAGSVASGNSSLALGTSANATANNAVALGSGSVADRAYSVSVGSVGNERQITNVAAGTASTDVVNVSQLKSSEQGGLRYDSNTNGNTNYNQVTLGNGQASGGTRISNVAPGTAGTDAVNVNQLNQGMTSAIQYTDDRFNKLNRDIGSLRQDTYAGIAGALATANLPQAYSPGASMVAAGVGNYQGQSAVSVGLSTLSDNGKWVLKVSGTTNSRGQTGIGAGVGYQW</sequence>
<gene>
    <name evidence="15" type="ORF">AO063_03295</name>
</gene>
<dbReference type="Proteomes" id="UP000054197">
    <property type="component" value="Unassembled WGS sequence"/>
</dbReference>
<keyword evidence="10" id="KW-0998">Cell outer membrane</keyword>
<feature type="domain" description="Trimeric autotransporter adhesin YadA-like head" evidence="13">
    <location>
        <begin position="113"/>
        <end position="138"/>
    </location>
</feature>
<feature type="domain" description="Trimeric autotransporter adhesin YadA-like stalk" evidence="14">
    <location>
        <begin position="599"/>
        <end position="643"/>
    </location>
</feature>
<feature type="region of interest" description="Disordered" evidence="11">
    <location>
        <begin position="1255"/>
        <end position="1274"/>
    </location>
</feature>
<feature type="domain" description="Trimeric autotransporter adhesin YadA-like stalk" evidence="14">
    <location>
        <begin position="1322"/>
        <end position="1362"/>
    </location>
</feature>
<comment type="caution">
    <text evidence="15">The sequence shown here is derived from an EMBL/GenBank/DDBJ whole genome shotgun (WGS) entry which is preliminary data.</text>
</comment>
<dbReference type="InterPro" id="IPR008640">
    <property type="entry name" value="Adhesin_Head_dom"/>
</dbReference>
<dbReference type="GO" id="GO:0015031">
    <property type="term" value="P:protein transport"/>
    <property type="evidence" value="ECO:0007669"/>
    <property type="project" value="UniProtKB-KW"/>
</dbReference>
<evidence type="ECO:0000256" key="3">
    <source>
        <dbReference type="ARBA" id="ARBA00005848"/>
    </source>
</evidence>
<evidence type="ECO:0000256" key="7">
    <source>
        <dbReference type="ARBA" id="ARBA00022729"/>
    </source>
</evidence>
<dbReference type="CDD" id="cd12820">
    <property type="entry name" value="LbR_YadA-like"/>
    <property type="match status" value="1"/>
</dbReference>
<feature type="domain" description="Trimeric autotransporter adhesin YadA-like head" evidence="13">
    <location>
        <begin position="520"/>
        <end position="546"/>
    </location>
</feature>
<evidence type="ECO:0000256" key="8">
    <source>
        <dbReference type="ARBA" id="ARBA00022927"/>
    </source>
</evidence>
<feature type="domain" description="Trimeric autotransporter adhesin YadA-like stalk" evidence="14">
    <location>
        <begin position="53"/>
        <end position="96"/>
    </location>
</feature>
<evidence type="ECO:0000256" key="4">
    <source>
        <dbReference type="ARBA" id="ARBA00022448"/>
    </source>
</evidence>
<dbReference type="InterPro" id="IPR011049">
    <property type="entry name" value="Serralysin-like_metalloprot_C"/>
</dbReference>
<evidence type="ECO:0000259" key="14">
    <source>
        <dbReference type="Pfam" id="PF05662"/>
    </source>
</evidence>
<dbReference type="Pfam" id="PF05658">
    <property type="entry name" value="YadA_head"/>
    <property type="match status" value="8"/>
</dbReference>
<feature type="domain" description="Trimeric autotransporter adhesin YadA-like stalk" evidence="14">
    <location>
        <begin position="191"/>
        <end position="229"/>
    </location>
</feature>
<evidence type="ECO:0000256" key="11">
    <source>
        <dbReference type="SAM" id="MobiDB-lite"/>
    </source>
</evidence>
<feature type="domain" description="Trimeric autotransporter adhesin YadA-like stalk" evidence="14">
    <location>
        <begin position="1186"/>
        <end position="1225"/>
    </location>
</feature>
<name>A0A0W0HFS6_PSEFL</name>
<keyword evidence="6" id="KW-0812">Transmembrane</keyword>
<evidence type="ECO:0000259" key="13">
    <source>
        <dbReference type="Pfam" id="PF05658"/>
    </source>
</evidence>
<evidence type="ECO:0008006" key="17">
    <source>
        <dbReference type="Google" id="ProtNLM"/>
    </source>
</evidence>
<dbReference type="SUPFAM" id="SSF54523">
    <property type="entry name" value="Pili subunits"/>
    <property type="match status" value="1"/>
</dbReference>
<reference evidence="15 16" key="1">
    <citation type="submission" date="2015-09" db="EMBL/GenBank/DDBJ databases">
        <title>Genome sequence of ICMP 11288.</title>
        <authorList>
            <person name="Visnovsky S."/>
            <person name="Lu A."/>
            <person name="Panda P."/>
            <person name="Pitman A."/>
        </authorList>
    </citation>
    <scope>NUCLEOTIDE SEQUENCE [LARGE SCALE GENOMIC DNA]</scope>
    <source>
        <strain evidence="15 16">ICMP 11288</strain>
    </source>
</reference>
<comment type="similarity">
    <text evidence="3">Belongs to the autotransporter-2 (AT-2) (TC 1.B.40) family.</text>
</comment>
<dbReference type="Gene3D" id="2.60.40.4050">
    <property type="match status" value="1"/>
</dbReference>
<keyword evidence="9" id="KW-0472">Membrane</keyword>
<organism evidence="15 16">
    <name type="scientific">Pseudomonas fluorescens ICMP 11288</name>
    <dbReference type="NCBI Taxonomy" id="1198309"/>
    <lineage>
        <taxon>Bacteria</taxon>
        <taxon>Pseudomonadati</taxon>
        <taxon>Pseudomonadota</taxon>
        <taxon>Gammaproteobacteria</taxon>
        <taxon>Pseudomonadales</taxon>
        <taxon>Pseudomonadaceae</taxon>
        <taxon>Pseudomonas</taxon>
    </lineage>
</organism>
<feature type="compositionally biased region" description="Low complexity" evidence="11">
    <location>
        <begin position="1263"/>
        <end position="1274"/>
    </location>
</feature>
<dbReference type="GO" id="GO:0009279">
    <property type="term" value="C:cell outer membrane"/>
    <property type="evidence" value="ECO:0007669"/>
    <property type="project" value="UniProtKB-SubCell"/>
</dbReference>
<evidence type="ECO:0000259" key="12">
    <source>
        <dbReference type="Pfam" id="PF03895"/>
    </source>
</evidence>
<evidence type="ECO:0000256" key="2">
    <source>
        <dbReference type="ARBA" id="ARBA00004442"/>
    </source>
</evidence>
<dbReference type="Gene3D" id="3.30.1300.30">
    <property type="entry name" value="GSPII I/J protein-like"/>
    <property type="match status" value="1"/>
</dbReference>
<evidence type="ECO:0000256" key="10">
    <source>
        <dbReference type="ARBA" id="ARBA00023237"/>
    </source>
</evidence>
<feature type="domain" description="Trimeric autotransporter adhesin YadA-like head" evidence="13">
    <location>
        <begin position="1066"/>
        <end position="1092"/>
    </location>
</feature>
<feature type="non-terminal residue" evidence="15">
    <location>
        <position position="1"/>
    </location>
</feature>
<dbReference type="GO" id="GO:0009986">
    <property type="term" value="C:cell surface"/>
    <property type="evidence" value="ECO:0007669"/>
    <property type="project" value="UniProtKB-SubCell"/>
</dbReference>
<dbReference type="Gene3D" id="6.20.50.100">
    <property type="match status" value="3"/>
</dbReference>
<feature type="domain" description="Trimeric autotransporter adhesin YadA-like stalk" evidence="14">
    <location>
        <begin position="1018"/>
        <end position="1045"/>
    </location>
</feature>
<evidence type="ECO:0000313" key="16">
    <source>
        <dbReference type="Proteomes" id="UP000054197"/>
    </source>
</evidence>
<dbReference type="Gene3D" id="2.20.70.140">
    <property type="match status" value="4"/>
</dbReference>
<feature type="domain" description="Trimeric autotransporter adhesin YadA-like stalk" evidence="14">
    <location>
        <begin position="1376"/>
        <end position="1413"/>
    </location>
</feature>
<feature type="domain" description="Trimeric autotransporter adhesin YadA-like C-terminal membrane anchor" evidence="12">
    <location>
        <begin position="1438"/>
        <end position="1498"/>
    </location>
</feature>
<evidence type="ECO:0000256" key="9">
    <source>
        <dbReference type="ARBA" id="ARBA00023136"/>
    </source>
</evidence>
<feature type="domain" description="Trimeric autotransporter adhesin YadA-like head" evidence="13">
    <location>
        <begin position="436"/>
        <end position="462"/>
    </location>
</feature>
<keyword evidence="5" id="KW-1134">Transmembrane beta strand</keyword>
<dbReference type="Pfam" id="PF03895">
    <property type="entry name" value="YadA_anchor"/>
    <property type="match status" value="1"/>
</dbReference>
<keyword evidence="8" id="KW-0653">Protein transport</keyword>
<dbReference type="InterPro" id="IPR005594">
    <property type="entry name" value="YadA_C"/>
</dbReference>
<dbReference type="SUPFAM" id="SSF101967">
    <property type="entry name" value="Adhesin YadA, collagen-binding domain"/>
    <property type="match status" value="9"/>
</dbReference>
<accession>A0A0W0HFS6</accession>
<dbReference type="InterPro" id="IPR045584">
    <property type="entry name" value="Pilin-like"/>
</dbReference>
<proteinExistence type="inferred from homology"/>
<feature type="domain" description="Trimeric autotransporter adhesin YadA-like head" evidence="13">
    <location>
        <begin position="464"/>
        <end position="488"/>
    </location>
</feature>
<feature type="domain" description="Trimeric autotransporter adhesin YadA-like stalk" evidence="14">
    <location>
        <begin position="785"/>
        <end position="824"/>
    </location>
</feature>
<dbReference type="Gene3D" id="2.150.10.10">
    <property type="entry name" value="Serralysin-like metalloprotease, C-terminal"/>
    <property type="match status" value="4"/>
</dbReference>